<organism evidence="1 2">
    <name type="scientific">Halosquirtibacter laminarini</name>
    <dbReference type="NCBI Taxonomy" id="3374600"/>
    <lineage>
        <taxon>Bacteria</taxon>
        <taxon>Pseudomonadati</taxon>
        <taxon>Bacteroidota</taxon>
        <taxon>Bacteroidia</taxon>
        <taxon>Marinilabiliales</taxon>
        <taxon>Prolixibacteraceae</taxon>
        <taxon>Halosquirtibacter</taxon>
    </lineage>
</organism>
<dbReference type="Proteomes" id="UP000826212">
    <property type="component" value="Chromosome"/>
</dbReference>
<evidence type="ECO:0000313" key="2">
    <source>
        <dbReference type="Proteomes" id="UP000826212"/>
    </source>
</evidence>
<dbReference type="EMBL" id="CP081303">
    <property type="protein sequence ID" value="QZE13933.1"/>
    <property type="molecule type" value="Genomic_DNA"/>
</dbReference>
<protein>
    <submittedName>
        <fullName evidence="1">Type IX secretion system membrane protein PorP/SprF</fullName>
    </submittedName>
</protein>
<proteinExistence type="predicted"/>
<evidence type="ECO:0000313" key="1">
    <source>
        <dbReference type="EMBL" id="QZE13933.1"/>
    </source>
</evidence>
<name>A0AC61NED2_9BACT</name>
<sequence length="312" mass="36229">MIRWLVLITFTFVLLVEEAQAQQDAMNSQYFFHKMLINPGYAGTNDEIQSTLAYRSQWIGVKGAPTTTVLMVDGPIQGYNLGLGAIFYTDKVGPEYSYSFYLNLSYQLELDHQTKLSFGLQGGILKDEIDWSKTIAKSLYDHKIYEQSNDSRYTPDLNLGLYLYSIRWYGGISIRHLFEEKYAYARSTQYESTFSLLSRHYYLFGGFVSPITRDRSIYIKPSFIVRYLSTTGYHGDITLDFLLQNQFWVGSTLRNLRSIIFMMAYNISKSVTIGYSYDYDLGALSQYGSNSHELMISYRLRDKKRIINPRQF</sequence>
<accession>A0AC61NED2</accession>
<reference evidence="1" key="1">
    <citation type="submission" date="2021-08" db="EMBL/GenBank/DDBJ databases">
        <title>Novel anaerobic bacterium isolated from sea squirt in East Sea, Republic of Korea.</title>
        <authorList>
            <person name="Nguyen T.H."/>
            <person name="Li Z."/>
            <person name="Lee Y.-J."/>
            <person name="Ko J."/>
            <person name="Kim S.-G."/>
        </authorList>
    </citation>
    <scope>NUCLEOTIDE SEQUENCE</scope>
    <source>
        <strain evidence="1">KCTC 25031</strain>
    </source>
</reference>
<gene>
    <name evidence="1" type="ORF">K4L44_15600</name>
</gene>
<keyword evidence="2" id="KW-1185">Reference proteome</keyword>